<organism evidence="1 2">
    <name type="scientific">Actinoplanes couchii</name>
    <dbReference type="NCBI Taxonomy" id="403638"/>
    <lineage>
        <taxon>Bacteria</taxon>
        <taxon>Bacillati</taxon>
        <taxon>Actinomycetota</taxon>
        <taxon>Actinomycetes</taxon>
        <taxon>Micromonosporales</taxon>
        <taxon>Micromonosporaceae</taxon>
        <taxon>Actinoplanes</taxon>
    </lineage>
</organism>
<dbReference type="Proteomes" id="UP000612282">
    <property type="component" value="Unassembled WGS sequence"/>
</dbReference>
<dbReference type="SUPFAM" id="SSF55729">
    <property type="entry name" value="Acyl-CoA N-acyltransferases (Nat)"/>
    <property type="match status" value="1"/>
</dbReference>
<gene>
    <name evidence="1" type="ORF">Aco03nite_078850</name>
</gene>
<accession>A0ABQ3XLW6</accession>
<name>A0ABQ3XLW6_9ACTN</name>
<evidence type="ECO:0000313" key="2">
    <source>
        <dbReference type="Proteomes" id="UP000612282"/>
    </source>
</evidence>
<reference evidence="1 2" key="1">
    <citation type="submission" date="2021-01" db="EMBL/GenBank/DDBJ databases">
        <title>Whole genome shotgun sequence of Actinoplanes couchii NBRC 106145.</title>
        <authorList>
            <person name="Komaki H."/>
            <person name="Tamura T."/>
        </authorList>
    </citation>
    <scope>NUCLEOTIDE SEQUENCE [LARGE SCALE GENOMIC DNA]</scope>
    <source>
        <strain evidence="1 2">NBRC 106145</strain>
    </source>
</reference>
<dbReference type="InterPro" id="IPR016181">
    <property type="entry name" value="Acyl_CoA_acyltransferase"/>
</dbReference>
<dbReference type="Gene3D" id="3.40.630.30">
    <property type="match status" value="1"/>
</dbReference>
<sequence>MGRHRRLAGTRPNTLTCISYDLRETDDRSRRLAERFAFTLEGVLRGAVRFPDGPRDVAVYAELRSPVLSAHRTGADQLQSSASSATDA</sequence>
<protein>
    <submittedName>
        <fullName evidence="1">Uncharacterized protein</fullName>
    </submittedName>
</protein>
<dbReference type="EMBL" id="BOMG01000097">
    <property type="protein sequence ID" value="GID59481.1"/>
    <property type="molecule type" value="Genomic_DNA"/>
</dbReference>
<comment type="caution">
    <text evidence="1">The sequence shown here is derived from an EMBL/GenBank/DDBJ whole genome shotgun (WGS) entry which is preliminary data.</text>
</comment>
<evidence type="ECO:0000313" key="1">
    <source>
        <dbReference type="EMBL" id="GID59481.1"/>
    </source>
</evidence>
<proteinExistence type="predicted"/>
<keyword evidence="2" id="KW-1185">Reference proteome</keyword>